<dbReference type="InterPro" id="IPR045093">
    <property type="entry name" value="Cullin"/>
</dbReference>
<reference evidence="5" key="1">
    <citation type="submission" date="2021-01" db="EMBL/GenBank/DDBJ databases">
        <authorList>
            <person name="Corre E."/>
            <person name="Pelletier E."/>
            <person name="Niang G."/>
            <person name="Scheremetjew M."/>
            <person name="Finn R."/>
            <person name="Kale V."/>
            <person name="Holt S."/>
            <person name="Cochrane G."/>
            <person name="Meng A."/>
            <person name="Brown T."/>
            <person name="Cohen L."/>
        </authorList>
    </citation>
    <scope>NUCLEOTIDE SEQUENCE</scope>
    <source>
        <strain evidence="5">CCMP 769</strain>
    </source>
</reference>
<dbReference type="GO" id="GO:0031625">
    <property type="term" value="F:ubiquitin protein ligase binding"/>
    <property type="evidence" value="ECO:0007669"/>
    <property type="project" value="InterPro"/>
</dbReference>
<dbReference type="SUPFAM" id="SSF75632">
    <property type="entry name" value="Cullin homology domain"/>
    <property type="match status" value="1"/>
</dbReference>
<dbReference type="PANTHER" id="PTHR11932">
    <property type="entry name" value="CULLIN"/>
    <property type="match status" value="1"/>
</dbReference>
<dbReference type="InterPro" id="IPR036317">
    <property type="entry name" value="Cullin_homology_sf"/>
</dbReference>
<protein>
    <recommendedName>
        <fullName evidence="4">Cullin family profile domain-containing protein</fullName>
    </recommendedName>
</protein>
<sequence length="691" mass="77761">MKGPEAKMTLGDAEGRFCPQQSLKLEDEAKEATSILKNLIRRASIKISGFSSELLARRVGALSPEEYLRTYPILYNIFKMNSMTTKIRICKSVIDELDKGVKLICKSLPRRKKDPGLRNLRDCWTRVDLFAKCVQGLFPSAMASGELFVALTIALPPRPCVYSSYKAKDFSVDVAVFTLARVHLRKRKVLLEEGVLDLLDSARQGNIVNLRIMTLALSVLVNTDYNPFKEGEGTMCPIVLNGHGGHQFYQSFHKKFIARRALSYRASAAGLMESSSTISEILKEVDRMRQSEVNLCRSLLTFEILEDHLQAAEADLAESFESLICSKLVGMFQEDRIGELVDALALLRRSQHGFAHTKASIASLAEVDWTEVLNVSSGSCDMKVDQPEHMNTCIERLSRVMFLREQTIMLVASSRTQTELYEAFLEGLSTAIRIKPREGLPIWQCAVLHVHDVLSLKDLNVEDDDARNRLRLWGRILPVLPDKDLFLVDYRRKLVERALSERAQIKAENFALDLLTKSLDSPYLIAMYSMVNDLKMSESITKSWHEQDQSNNSCSMKILSSQHWMLDRLGCEAPGLTGILTSGTLTHLNSELLKRKLTFLPKCSAVTLEANLGSSFEVVGNAIHASILLLFNDRTQLSEETAATQLGCRREELRAHIKRLPMIVRQGNQLVLDTDFFFSGRRCGSPVHERG</sequence>
<proteinExistence type="inferred from homology"/>
<dbReference type="AlphaFoldDB" id="A0A7S2ZCR6"/>
<evidence type="ECO:0000256" key="2">
    <source>
        <dbReference type="PROSITE-ProRule" id="PRU00330"/>
    </source>
</evidence>
<dbReference type="EMBL" id="HBHW01005278">
    <property type="protein sequence ID" value="CAE0035968.1"/>
    <property type="molecule type" value="Transcribed_RNA"/>
</dbReference>
<dbReference type="SUPFAM" id="SSF74788">
    <property type="entry name" value="Cullin repeat-like"/>
    <property type="match status" value="1"/>
</dbReference>
<evidence type="ECO:0000259" key="4">
    <source>
        <dbReference type="PROSITE" id="PS50069"/>
    </source>
</evidence>
<dbReference type="InterPro" id="IPR016158">
    <property type="entry name" value="Cullin_homology"/>
</dbReference>
<feature type="domain" description="Cullin family profile" evidence="4">
    <location>
        <begin position="449"/>
        <end position="661"/>
    </location>
</feature>
<dbReference type="Pfam" id="PF00888">
    <property type="entry name" value="Cullin"/>
    <property type="match status" value="1"/>
</dbReference>
<accession>A0A7S2ZCR6</accession>
<dbReference type="InterPro" id="IPR016159">
    <property type="entry name" value="Cullin_repeat-like_dom_sf"/>
</dbReference>
<dbReference type="PROSITE" id="PS50069">
    <property type="entry name" value="CULLIN_2"/>
    <property type="match status" value="1"/>
</dbReference>
<dbReference type="InterPro" id="IPR001373">
    <property type="entry name" value="Cullin_N"/>
</dbReference>
<gene>
    <name evidence="5" type="ORF">RMAR00112_LOCUS3918</name>
</gene>
<organism evidence="5">
    <name type="scientific">Rhodosorus marinus</name>
    <dbReference type="NCBI Taxonomy" id="101924"/>
    <lineage>
        <taxon>Eukaryota</taxon>
        <taxon>Rhodophyta</taxon>
        <taxon>Stylonematophyceae</taxon>
        <taxon>Stylonematales</taxon>
        <taxon>Stylonemataceae</taxon>
        <taxon>Rhodosorus</taxon>
    </lineage>
</organism>
<dbReference type="GO" id="GO:0006511">
    <property type="term" value="P:ubiquitin-dependent protein catabolic process"/>
    <property type="evidence" value="ECO:0007669"/>
    <property type="project" value="InterPro"/>
</dbReference>
<name>A0A7S2ZCR6_9RHOD</name>
<evidence type="ECO:0000313" key="5">
    <source>
        <dbReference type="EMBL" id="CAE0035968.1"/>
    </source>
</evidence>
<dbReference type="Gene3D" id="1.20.1310.10">
    <property type="entry name" value="Cullin Repeats"/>
    <property type="match status" value="2"/>
</dbReference>
<comment type="similarity">
    <text evidence="1 2 3">Belongs to the cullin family.</text>
</comment>
<evidence type="ECO:0000256" key="1">
    <source>
        <dbReference type="ARBA" id="ARBA00006019"/>
    </source>
</evidence>
<evidence type="ECO:0000256" key="3">
    <source>
        <dbReference type="RuleBase" id="RU003829"/>
    </source>
</evidence>
<dbReference type="Gene3D" id="3.30.230.130">
    <property type="entry name" value="Cullin, Chain C, Domain 2"/>
    <property type="match status" value="1"/>
</dbReference>